<dbReference type="InterPro" id="IPR015358">
    <property type="entry name" value="Tscrpt_reg_MerR_DNA-bd"/>
</dbReference>
<organism evidence="5 6">
    <name type="scientific">Spinactinospora alkalitolerans</name>
    <dbReference type="NCBI Taxonomy" id="687207"/>
    <lineage>
        <taxon>Bacteria</taxon>
        <taxon>Bacillati</taxon>
        <taxon>Actinomycetota</taxon>
        <taxon>Actinomycetes</taxon>
        <taxon>Streptosporangiales</taxon>
        <taxon>Nocardiopsidaceae</taxon>
        <taxon>Spinactinospora</taxon>
    </lineage>
</organism>
<accession>A0A852TU57</accession>
<dbReference type="PROSITE" id="PS00552">
    <property type="entry name" value="HTH_MERR_1"/>
    <property type="match status" value="1"/>
</dbReference>
<sequence>MDIAAEETVVEMTVGAAAQAAGVSAKAVRLWESKGLLPPAQRTEAGYRLFADTDVSVLCFIRQAKTLGLSLAEIKDVLDLQRHGDAPCERVTGLLDAHIADIDRKLADLRQLRRTLTGARRSARAHQRRGDHAAICRIIETAPGPD</sequence>
<evidence type="ECO:0000256" key="3">
    <source>
        <dbReference type="ARBA" id="ARBA00023163"/>
    </source>
</evidence>
<dbReference type="InterPro" id="IPR009061">
    <property type="entry name" value="DNA-bd_dom_put_sf"/>
</dbReference>
<name>A0A852TU57_9ACTN</name>
<keyword evidence="6" id="KW-1185">Reference proteome</keyword>
<dbReference type="Proteomes" id="UP000589036">
    <property type="component" value="Unassembled WGS sequence"/>
</dbReference>
<dbReference type="InterPro" id="IPR000551">
    <property type="entry name" value="MerR-type_HTH_dom"/>
</dbReference>
<evidence type="ECO:0000256" key="1">
    <source>
        <dbReference type="ARBA" id="ARBA00023015"/>
    </source>
</evidence>
<dbReference type="AlphaFoldDB" id="A0A852TU57"/>
<evidence type="ECO:0000313" key="6">
    <source>
        <dbReference type="Proteomes" id="UP000589036"/>
    </source>
</evidence>
<dbReference type="GO" id="GO:0003677">
    <property type="term" value="F:DNA binding"/>
    <property type="evidence" value="ECO:0007669"/>
    <property type="project" value="UniProtKB-KW"/>
</dbReference>
<dbReference type="Gene3D" id="1.10.1660.10">
    <property type="match status" value="1"/>
</dbReference>
<keyword evidence="1" id="KW-0805">Transcription regulation</keyword>
<dbReference type="Pfam" id="PF09278">
    <property type="entry name" value="MerR-DNA-bind"/>
    <property type="match status" value="1"/>
</dbReference>
<dbReference type="SUPFAM" id="SSF46955">
    <property type="entry name" value="Putative DNA-binding domain"/>
    <property type="match status" value="1"/>
</dbReference>
<evidence type="ECO:0000313" key="5">
    <source>
        <dbReference type="EMBL" id="NYE45470.1"/>
    </source>
</evidence>
<dbReference type="PANTHER" id="PTHR30204:SF94">
    <property type="entry name" value="HEAVY METAL-DEPENDENT TRANSCRIPTIONAL REGULATOR HI_0293-RELATED"/>
    <property type="match status" value="1"/>
</dbReference>
<dbReference type="EMBL" id="JACCCC010000001">
    <property type="protein sequence ID" value="NYE45470.1"/>
    <property type="molecule type" value="Genomic_DNA"/>
</dbReference>
<gene>
    <name evidence="5" type="ORF">HDA32_000590</name>
</gene>
<evidence type="ECO:0000256" key="2">
    <source>
        <dbReference type="ARBA" id="ARBA00023125"/>
    </source>
</evidence>
<dbReference type="SMART" id="SM00422">
    <property type="entry name" value="HTH_MERR"/>
    <property type="match status" value="1"/>
</dbReference>
<dbReference type="Pfam" id="PF00376">
    <property type="entry name" value="MerR"/>
    <property type="match status" value="1"/>
</dbReference>
<protein>
    <submittedName>
        <fullName evidence="5">DNA-binding transcriptional MerR regulator</fullName>
    </submittedName>
</protein>
<keyword evidence="3" id="KW-0804">Transcription</keyword>
<keyword evidence="2 5" id="KW-0238">DNA-binding</keyword>
<dbReference type="InterPro" id="IPR047057">
    <property type="entry name" value="MerR_fam"/>
</dbReference>
<evidence type="ECO:0000259" key="4">
    <source>
        <dbReference type="PROSITE" id="PS50937"/>
    </source>
</evidence>
<dbReference type="PRINTS" id="PR00040">
    <property type="entry name" value="HTHMERR"/>
</dbReference>
<dbReference type="RefSeq" id="WP_312863013.1">
    <property type="nucleotide sequence ID" value="NZ_BAAAYY010000007.1"/>
</dbReference>
<dbReference type="GO" id="GO:0003700">
    <property type="term" value="F:DNA-binding transcription factor activity"/>
    <property type="evidence" value="ECO:0007669"/>
    <property type="project" value="InterPro"/>
</dbReference>
<proteinExistence type="predicted"/>
<comment type="caution">
    <text evidence="5">The sequence shown here is derived from an EMBL/GenBank/DDBJ whole genome shotgun (WGS) entry which is preliminary data.</text>
</comment>
<reference evidence="5 6" key="1">
    <citation type="submission" date="2020-07" db="EMBL/GenBank/DDBJ databases">
        <title>Sequencing the genomes of 1000 actinobacteria strains.</title>
        <authorList>
            <person name="Klenk H.-P."/>
        </authorList>
    </citation>
    <scope>NUCLEOTIDE SEQUENCE [LARGE SCALE GENOMIC DNA]</scope>
    <source>
        <strain evidence="5 6">CXB654</strain>
    </source>
</reference>
<feature type="domain" description="HTH merR-type" evidence="4">
    <location>
        <begin position="11"/>
        <end position="80"/>
    </location>
</feature>
<dbReference type="PANTHER" id="PTHR30204">
    <property type="entry name" value="REDOX-CYCLING DRUG-SENSING TRANSCRIPTIONAL ACTIVATOR SOXR"/>
    <property type="match status" value="1"/>
</dbReference>
<dbReference type="PROSITE" id="PS50937">
    <property type="entry name" value="HTH_MERR_2"/>
    <property type="match status" value="1"/>
</dbReference>